<name>A0ACB9TP72_HOLOL</name>
<organism evidence="1 2">
    <name type="scientific">Holotrichia oblita</name>
    <name type="common">Chafer beetle</name>
    <dbReference type="NCBI Taxonomy" id="644536"/>
    <lineage>
        <taxon>Eukaryota</taxon>
        <taxon>Metazoa</taxon>
        <taxon>Ecdysozoa</taxon>
        <taxon>Arthropoda</taxon>
        <taxon>Hexapoda</taxon>
        <taxon>Insecta</taxon>
        <taxon>Pterygota</taxon>
        <taxon>Neoptera</taxon>
        <taxon>Endopterygota</taxon>
        <taxon>Coleoptera</taxon>
        <taxon>Polyphaga</taxon>
        <taxon>Scarabaeiformia</taxon>
        <taxon>Scarabaeidae</taxon>
        <taxon>Melolonthinae</taxon>
        <taxon>Holotrichia</taxon>
    </lineage>
</organism>
<dbReference type="EMBL" id="CM043016">
    <property type="protein sequence ID" value="KAI4468599.1"/>
    <property type="molecule type" value="Genomic_DNA"/>
</dbReference>
<proteinExistence type="predicted"/>
<keyword evidence="2" id="KW-1185">Reference proteome</keyword>
<sequence length="479" mass="54640">MSKKNSVVWKCFDRGNSGSVNCNICKKQYKYAGNTTNMLKHIECVHPFTYFNMMGKKGNRDGVDDVTDVEIVDPESIMQTPDEHGPAADIASPSTSRKTPKLQQSSIDLYRPMNKTIEEKITNSLAYFIATDMMPYSIVEKEGFQFVRNLNPQYKLPSRKTITYQKIPQLYNNTVEIIKNILKNRLHMAVTTDFWTSVAMESYMSVTIHFLSDDWELYSATLACQKMDTDHTAANIQEQLLICLEEWEIDQQKILACTTDCSANMLAAIRLTSFNHLSCFGHVLNTAVNKILAHEKFSNIIKKSKTIQISIAHSYKMVSELRKIQESLNQTSKKIPSASPKWSTLILIEAIVSEHLALMSLFSQSPTFRSKDICLTKSERLIAQALIKGLKQFETISEQMASEKHITASAIIPILESLQKSKESKDNNDDITADIINQINAEIIKYFHSRYSQESNTEHTFTVEYLYILRSTFQKRLSL</sequence>
<dbReference type="Proteomes" id="UP001056778">
    <property type="component" value="Chromosome 2"/>
</dbReference>
<evidence type="ECO:0000313" key="1">
    <source>
        <dbReference type="EMBL" id="KAI4468599.1"/>
    </source>
</evidence>
<reference evidence="1" key="1">
    <citation type="submission" date="2022-04" db="EMBL/GenBank/DDBJ databases">
        <title>Chromosome-scale genome assembly of Holotrichia oblita Faldermann.</title>
        <authorList>
            <person name="Rongchong L."/>
        </authorList>
    </citation>
    <scope>NUCLEOTIDE SEQUENCE</scope>
    <source>
        <strain evidence="1">81SQS9</strain>
    </source>
</reference>
<comment type="caution">
    <text evidence="1">The sequence shown here is derived from an EMBL/GenBank/DDBJ whole genome shotgun (WGS) entry which is preliminary data.</text>
</comment>
<gene>
    <name evidence="1" type="ORF">MML48_2g00000770</name>
</gene>
<accession>A0ACB9TP72</accession>
<evidence type="ECO:0000313" key="2">
    <source>
        <dbReference type="Proteomes" id="UP001056778"/>
    </source>
</evidence>
<protein>
    <submittedName>
        <fullName evidence="1">Dna replication-related element factor isoform a</fullName>
    </submittedName>
</protein>